<dbReference type="InterPro" id="IPR002694">
    <property type="entry name" value="Znf_CHC2"/>
</dbReference>
<dbReference type="Proteomes" id="UP000232883">
    <property type="component" value="Chromosome"/>
</dbReference>
<keyword evidence="2" id="KW-0863">Zinc-finger</keyword>
<dbReference type="PANTHER" id="PTHR30313">
    <property type="entry name" value="DNA PRIMASE"/>
    <property type="match status" value="1"/>
</dbReference>
<keyword evidence="1" id="KW-0479">Metal-binding</keyword>
<name>A0A2K8Z6P2_9BACT</name>
<evidence type="ECO:0000313" key="6">
    <source>
        <dbReference type="Proteomes" id="UP000232883"/>
    </source>
</evidence>
<evidence type="ECO:0000259" key="4">
    <source>
        <dbReference type="SMART" id="SM00400"/>
    </source>
</evidence>
<dbReference type="Pfam" id="PF13155">
    <property type="entry name" value="Toprim_2"/>
    <property type="match status" value="1"/>
</dbReference>
<dbReference type="SUPFAM" id="SSF57783">
    <property type="entry name" value="Zinc beta-ribbon"/>
    <property type="match status" value="1"/>
</dbReference>
<dbReference type="InterPro" id="IPR034154">
    <property type="entry name" value="TOPRIM_DnaG/twinkle"/>
</dbReference>
<organism evidence="5 6">
    <name type="scientific">Spirosoma pollinicola</name>
    <dbReference type="NCBI Taxonomy" id="2057025"/>
    <lineage>
        <taxon>Bacteria</taxon>
        <taxon>Pseudomonadati</taxon>
        <taxon>Bacteroidota</taxon>
        <taxon>Cytophagia</taxon>
        <taxon>Cytophagales</taxon>
        <taxon>Cytophagaceae</taxon>
        <taxon>Spirosoma</taxon>
    </lineage>
</organism>
<dbReference type="GO" id="GO:0006269">
    <property type="term" value="P:DNA replication, synthesis of primer"/>
    <property type="evidence" value="ECO:0007669"/>
    <property type="project" value="TreeGrafter"/>
</dbReference>
<evidence type="ECO:0000256" key="1">
    <source>
        <dbReference type="ARBA" id="ARBA00022723"/>
    </source>
</evidence>
<evidence type="ECO:0000256" key="2">
    <source>
        <dbReference type="ARBA" id="ARBA00022771"/>
    </source>
</evidence>
<dbReference type="Pfam" id="PF01807">
    <property type="entry name" value="Zn_ribbon_DnaG"/>
    <property type="match status" value="1"/>
</dbReference>
<dbReference type="AlphaFoldDB" id="A0A2K8Z6P2"/>
<dbReference type="KEGG" id="spir:CWM47_29165"/>
<dbReference type="CDD" id="cd01029">
    <property type="entry name" value="TOPRIM_primases"/>
    <property type="match status" value="1"/>
</dbReference>
<dbReference type="EMBL" id="CP025096">
    <property type="protein sequence ID" value="AUD05557.1"/>
    <property type="molecule type" value="Genomic_DNA"/>
</dbReference>
<dbReference type="InterPro" id="IPR036977">
    <property type="entry name" value="DNA_primase_Znf_CHC2"/>
</dbReference>
<dbReference type="PANTHER" id="PTHR30313:SF2">
    <property type="entry name" value="DNA PRIMASE"/>
    <property type="match status" value="1"/>
</dbReference>
<feature type="domain" description="Zinc finger CHC2-type" evidence="4">
    <location>
        <begin position="42"/>
        <end position="89"/>
    </location>
</feature>
<dbReference type="Gene3D" id="3.40.1360.10">
    <property type="match status" value="1"/>
</dbReference>
<dbReference type="GO" id="GO:0003677">
    <property type="term" value="F:DNA binding"/>
    <property type="evidence" value="ECO:0007669"/>
    <property type="project" value="InterPro"/>
</dbReference>
<reference evidence="5 6" key="1">
    <citation type="submission" date="2017-11" db="EMBL/GenBank/DDBJ databases">
        <title>Taxonomic description and genome sequences of Spirosoma HA7 sp. nov., isolated from pollen microhabitat of Corylus avellana.</title>
        <authorList>
            <person name="Ambika Manirajan B."/>
            <person name="Suarez C."/>
            <person name="Ratering S."/>
            <person name="Geissler-Plaum R."/>
            <person name="Cardinale M."/>
            <person name="Sylvia S."/>
        </authorList>
    </citation>
    <scope>NUCLEOTIDE SEQUENCE [LARGE SCALE GENOMIC DNA]</scope>
    <source>
        <strain evidence="5 6">HA7</strain>
    </source>
</reference>
<dbReference type="SUPFAM" id="SSF56731">
    <property type="entry name" value="DNA primase core"/>
    <property type="match status" value="1"/>
</dbReference>
<dbReference type="RefSeq" id="WP_100992110.1">
    <property type="nucleotide sequence ID" value="NZ_CP025096.1"/>
</dbReference>
<keyword evidence="6" id="KW-1185">Reference proteome</keyword>
<gene>
    <name evidence="5" type="ORF">CWM47_29165</name>
</gene>
<evidence type="ECO:0000313" key="5">
    <source>
        <dbReference type="EMBL" id="AUD05557.1"/>
    </source>
</evidence>
<proteinExistence type="predicted"/>
<protein>
    <recommendedName>
        <fullName evidence="4">Zinc finger CHC2-type domain-containing protein</fullName>
    </recommendedName>
</protein>
<dbReference type="OrthoDB" id="8536512at2"/>
<evidence type="ECO:0000256" key="3">
    <source>
        <dbReference type="ARBA" id="ARBA00022833"/>
    </source>
</evidence>
<dbReference type="Gene3D" id="3.90.580.10">
    <property type="entry name" value="Zinc finger, CHC2-type domain"/>
    <property type="match status" value="1"/>
</dbReference>
<keyword evidence="3" id="KW-0862">Zinc</keyword>
<sequence length="292" mass="33281">MKTKEQIERLKAIPITHYLSEHGLQPVKANGAELIYYSPKNEEHTPSFFVNPKKNVFHDYSGVGEQGDIIRLIQYIKGYSFMQAVDALEAIKLEKAQSFSFSGNNLSQDKQSSTVEIVSVHPLRNRALLDYICSRKISQAIATTHLQEIHYRINQKRYYAAGFRNDKNGYELRSHYFKGGTSPKWFTYLPVQGSSEINLFEGVFDFLSCCQFFNTIRLKNSTIVLNSLSFVKDALPLLASHKTVNAFLDNDKAGKQALEQLGKEKLTVQDCSHYYPNSKDFNEYLIGHSGLE</sequence>
<dbReference type="GO" id="GO:0005737">
    <property type="term" value="C:cytoplasm"/>
    <property type="evidence" value="ECO:0007669"/>
    <property type="project" value="TreeGrafter"/>
</dbReference>
<dbReference type="SMART" id="SM00400">
    <property type="entry name" value="ZnF_CHCC"/>
    <property type="match status" value="1"/>
</dbReference>
<dbReference type="GO" id="GO:0008270">
    <property type="term" value="F:zinc ion binding"/>
    <property type="evidence" value="ECO:0007669"/>
    <property type="project" value="UniProtKB-KW"/>
</dbReference>
<dbReference type="GO" id="GO:0003899">
    <property type="term" value="F:DNA-directed RNA polymerase activity"/>
    <property type="evidence" value="ECO:0007669"/>
    <property type="project" value="InterPro"/>
</dbReference>
<accession>A0A2K8Z6P2</accession>
<dbReference type="InterPro" id="IPR050219">
    <property type="entry name" value="DnaG_primase"/>
</dbReference>